<evidence type="ECO:0000256" key="4">
    <source>
        <dbReference type="ARBA" id="ARBA00023136"/>
    </source>
</evidence>
<dbReference type="GO" id="GO:0016020">
    <property type="term" value="C:membrane"/>
    <property type="evidence" value="ECO:0007669"/>
    <property type="project" value="UniProtKB-SubCell"/>
</dbReference>
<organism evidence="6 7">
    <name type="scientific">Hamiltosporidium magnivora</name>
    <dbReference type="NCBI Taxonomy" id="148818"/>
    <lineage>
        <taxon>Eukaryota</taxon>
        <taxon>Fungi</taxon>
        <taxon>Fungi incertae sedis</taxon>
        <taxon>Microsporidia</taxon>
        <taxon>Dubosqiidae</taxon>
        <taxon>Hamiltosporidium</taxon>
    </lineage>
</organism>
<evidence type="ECO:0000313" key="7">
    <source>
        <dbReference type="Proteomes" id="UP000293045"/>
    </source>
</evidence>
<dbReference type="PANTHER" id="PTHR45974:SF237">
    <property type="entry name" value="PROTEIN KINASE DOMAIN-CONTAINING PROTEIN"/>
    <property type="match status" value="1"/>
</dbReference>
<gene>
    <name evidence="6" type="ORF">CWI39_0276p0030</name>
</gene>
<evidence type="ECO:0000256" key="3">
    <source>
        <dbReference type="ARBA" id="ARBA00022737"/>
    </source>
</evidence>
<evidence type="ECO:0000256" key="5">
    <source>
        <dbReference type="ARBA" id="ARBA00023180"/>
    </source>
</evidence>
<sequence>MVKFIFPPSEIVTASISSLNVIQEFKFSIIDENRTKKNVLAFSSVSDENIFVVPYNGNIQIKFYTIEDLIRINRPLDVYINDIEKMSFIESYILLVCDAGVIESVSFQNFCNIIRILDFLKSEITYLFWERLELLYQKLLNTHDHQNLVVEMLQYKFKELHYLKNPYLIILLIFFNNISIFPRIENNIIELDSQSYMKEIYDLDLSLNEFIFVITGKALYSMYSRIKEKNIFKVFEWLVKNTRIIEIRMVYMNIKTVSAVFYGIFNTLLGANFDVIHFYKCLIFGEISELIDQRVKKLRFIEVFFFDTDLNDTFERNNMEEFVLQNCYVRNFYDKQKLKNSMDISKMMHRIHIFSMKNIEIKRIKITDAIITKEWCVALSLFTHLKCFHLERCDFSAIEQDFLSSIFLLCFDTLETLILMKNINIEFLLKKLRLFSEIKTLILRGVFKNVDIVELLYISLFMKKIVTLNLSGIFIKNVNSMYMFDYNNLKFLSLNSLNFRYDFEKFTKEFKTPAIQSLNLTNFRVEASRLITFGFMKNIISLRLICCGVNNSFLNILSLLKLDNLELLDLSENVFNDSVNTRILQLPKITTLILKKCNLKRFNFLLRFLKSVLDKITTLNTDSSSVLVDNFLNIKYFSNLKELDLSNMNFESRIYTSLLKHIENSKLEKIFLRYVYISQCLINVLSRFRNLKYIDLSHCSLTFLRIKITPIIFENLQKLNLSNTIICCEEFKKFFRTHGKLFLQIENESYDYFDKPN</sequence>
<dbReference type="SUPFAM" id="SSF52047">
    <property type="entry name" value="RNI-like"/>
    <property type="match status" value="1"/>
</dbReference>
<keyword evidence="3" id="KW-0677">Repeat</keyword>
<evidence type="ECO:0000313" key="6">
    <source>
        <dbReference type="EMBL" id="TBU07751.1"/>
    </source>
</evidence>
<dbReference type="Gene3D" id="3.80.10.10">
    <property type="entry name" value="Ribonuclease Inhibitor"/>
    <property type="match status" value="2"/>
</dbReference>
<dbReference type="InterPro" id="IPR032675">
    <property type="entry name" value="LRR_dom_sf"/>
</dbReference>
<evidence type="ECO:0000256" key="1">
    <source>
        <dbReference type="ARBA" id="ARBA00004370"/>
    </source>
</evidence>
<keyword evidence="5" id="KW-0325">Glycoprotein</keyword>
<accession>A0A4Q9LKA1</accession>
<protein>
    <submittedName>
        <fullName evidence="6">Uncharacterized protein</fullName>
    </submittedName>
</protein>
<dbReference type="EMBL" id="PIXR01000276">
    <property type="protein sequence ID" value="TBU07751.1"/>
    <property type="molecule type" value="Genomic_DNA"/>
</dbReference>
<dbReference type="PANTHER" id="PTHR45974">
    <property type="entry name" value="RECEPTOR-LIKE PROTEIN 55"/>
    <property type="match status" value="1"/>
</dbReference>
<dbReference type="Proteomes" id="UP000293045">
    <property type="component" value="Unassembled WGS sequence"/>
</dbReference>
<evidence type="ECO:0000256" key="2">
    <source>
        <dbReference type="ARBA" id="ARBA00022729"/>
    </source>
</evidence>
<proteinExistence type="predicted"/>
<name>A0A4Q9LKA1_9MICR</name>
<dbReference type="AlphaFoldDB" id="A0A4Q9LKA1"/>
<dbReference type="VEuPathDB" id="MicrosporidiaDB:CWI39_0276p0030"/>
<comment type="caution">
    <text evidence="6">The sequence shown here is derived from an EMBL/GenBank/DDBJ whole genome shotgun (WGS) entry which is preliminary data.</text>
</comment>
<keyword evidence="4" id="KW-0472">Membrane</keyword>
<keyword evidence="2" id="KW-0732">Signal</keyword>
<dbReference type="VEuPathDB" id="MicrosporidiaDB:CWI36_0065p0030"/>
<comment type="subcellular location">
    <subcellularLocation>
        <location evidence="1">Membrane</location>
    </subcellularLocation>
</comment>
<reference evidence="6 7" key="1">
    <citation type="submission" date="2017-12" db="EMBL/GenBank/DDBJ databases">
        <authorList>
            <person name="Pombert J.-F."/>
            <person name="Haag K.L."/>
            <person name="Ebert D."/>
        </authorList>
    </citation>
    <scope>NUCLEOTIDE SEQUENCE [LARGE SCALE GENOMIC DNA]</scope>
    <source>
        <strain evidence="6">IL-BN-2</strain>
    </source>
</reference>